<keyword evidence="3 5" id="KW-0547">Nucleotide-binding</keyword>
<feature type="binding site" evidence="5">
    <location>
        <position position="149"/>
    </location>
    <ligand>
        <name>Zn(2+)</name>
        <dbReference type="ChEBI" id="CHEBI:29105"/>
        <note>structural</note>
    </ligand>
</feature>
<comment type="pathway">
    <text evidence="5">Purine metabolism; AMP biosynthesis via salvage pathway; AMP from ADP: step 1/1.</text>
</comment>
<name>A0A9C9K0V2_UNCW3</name>
<dbReference type="Proteomes" id="UP000885826">
    <property type="component" value="Unassembled WGS sequence"/>
</dbReference>
<comment type="caution">
    <text evidence="9">The sequence shown here is derived from an EMBL/GenBank/DDBJ whole genome shotgun (WGS) entry which is preliminary data.</text>
</comment>
<comment type="caution">
    <text evidence="5">Lacks conserved residue(s) required for the propagation of feature annotation.</text>
</comment>
<keyword evidence="4 5" id="KW-0418">Kinase</keyword>
<comment type="subcellular location">
    <subcellularLocation>
        <location evidence="5 7">Cytoplasm</location>
    </subcellularLocation>
</comment>
<keyword evidence="5" id="KW-0862">Zinc</keyword>
<gene>
    <name evidence="5" type="primary">adk</name>
    <name evidence="9" type="ORF">ENI34_09775</name>
</gene>
<feature type="binding site" evidence="5">
    <location>
        <position position="132"/>
    </location>
    <ligand>
        <name>Zn(2+)</name>
        <dbReference type="ChEBI" id="CHEBI:29105"/>
        <note>structural</note>
    </ligand>
</feature>
<feature type="binding site" evidence="5">
    <location>
        <position position="91"/>
    </location>
    <ligand>
        <name>AMP</name>
        <dbReference type="ChEBI" id="CHEBI:456215"/>
    </ligand>
</feature>
<feature type="binding site" evidence="5">
    <location>
        <begin position="57"/>
        <end position="59"/>
    </location>
    <ligand>
        <name>AMP</name>
        <dbReference type="ChEBI" id="CHEBI:456215"/>
    </ligand>
</feature>
<dbReference type="NCBIfam" id="NF011100">
    <property type="entry name" value="PRK14527.1"/>
    <property type="match status" value="1"/>
</dbReference>
<dbReference type="Pfam" id="PF00406">
    <property type="entry name" value="ADK"/>
    <property type="match status" value="1"/>
</dbReference>
<dbReference type="Pfam" id="PF05191">
    <property type="entry name" value="ADK_lid"/>
    <property type="match status" value="1"/>
</dbReference>
<evidence type="ECO:0000313" key="10">
    <source>
        <dbReference type="Proteomes" id="UP000885826"/>
    </source>
</evidence>
<feature type="binding site" evidence="5">
    <location>
        <position position="129"/>
    </location>
    <ligand>
        <name>Zn(2+)</name>
        <dbReference type="ChEBI" id="CHEBI:29105"/>
        <note>structural</note>
    </ligand>
</feature>
<organism evidence="9 10">
    <name type="scientific">candidate division WOR-3 bacterium</name>
    <dbReference type="NCBI Taxonomy" id="2052148"/>
    <lineage>
        <taxon>Bacteria</taxon>
        <taxon>Bacteria division WOR-3</taxon>
    </lineage>
</organism>
<comment type="similarity">
    <text evidence="5 6">Belongs to the adenylate kinase family.</text>
</comment>
<keyword evidence="5" id="KW-0479">Metal-binding</keyword>
<feature type="region of interest" description="NMP" evidence="5">
    <location>
        <begin position="30"/>
        <end position="59"/>
    </location>
</feature>
<dbReference type="InterPro" id="IPR007862">
    <property type="entry name" value="Adenylate_kinase_lid-dom"/>
</dbReference>
<dbReference type="GO" id="GO:0008270">
    <property type="term" value="F:zinc ion binding"/>
    <property type="evidence" value="ECO:0007669"/>
    <property type="project" value="UniProtKB-UniRule"/>
</dbReference>
<protein>
    <recommendedName>
        <fullName evidence="5 7">Adenylate kinase</fullName>
        <shortName evidence="5">AK</shortName>
        <ecNumber evidence="5 7">2.7.4.3</ecNumber>
    </recommendedName>
    <alternativeName>
        <fullName evidence="5">ATP-AMP transphosphorylase</fullName>
    </alternativeName>
    <alternativeName>
        <fullName evidence="5">ATP:AMP phosphotransferase</fullName>
    </alternativeName>
    <alternativeName>
        <fullName evidence="5">Adenylate monophosphate kinase</fullName>
    </alternativeName>
</protein>
<dbReference type="GO" id="GO:0004017">
    <property type="term" value="F:AMP kinase activity"/>
    <property type="evidence" value="ECO:0007669"/>
    <property type="project" value="UniProtKB-UniRule"/>
</dbReference>
<dbReference type="InterPro" id="IPR033690">
    <property type="entry name" value="Adenylat_kinase_CS"/>
</dbReference>
<feature type="binding site" evidence="5">
    <location>
        <position position="159"/>
    </location>
    <ligand>
        <name>AMP</name>
        <dbReference type="ChEBI" id="CHEBI:456215"/>
    </ligand>
</feature>
<dbReference type="InterPro" id="IPR027417">
    <property type="entry name" value="P-loop_NTPase"/>
</dbReference>
<feature type="binding site" evidence="5">
    <location>
        <position position="152"/>
    </location>
    <ligand>
        <name>Zn(2+)</name>
        <dbReference type="ChEBI" id="CHEBI:29105"/>
        <note>structural</note>
    </ligand>
</feature>
<comment type="subunit">
    <text evidence="5 7">Monomer.</text>
</comment>
<dbReference type="SUPFAM" id="SSF52540">
    <property type="entry name" value="P-loop containing nucleoside triphosphate hydrolases"/>
    <property type="match status" value="1"/>
</dbReference>
<evidence type="ECO:0000256" key="5">
    <source>
        <dbReference type="HAMAP-Rule" id="MF_00235"/>
    </source>
</evidence>
<dbReference type="GO" id="GO:0005737">
    <property type="term" value="C:cytoplasm"/>
    <property type="evidence" value="ECO:0007669"/>
    <property type="project" value="UniProtKB-SubCell"/>
</dbReference>
<dbReference type="EC" id="2.7.4.3" evidence="5 7"/>
<feature type="binding site" evidence="5">
    <location>
        <position position="36"/>
    </location>
    <ligand>
        <name>AMP</name>
        <dbReference type="ChEBI" id="CHEBI:456215"/>
    </ligand>
</feature>
<dbReference type="EMBL" id="DRIG01000100">
    <property type="protein sequence ID" value="HEC79406.1"/>
    <property type="molecule type" value="Genomic_DNA"/>
</dbReference>
<sequence>MMALLFGPPGVGKGTQSDLLSQKYEFVKFSMGDILRQEVARQSEVGSRIKEFLDSGVLVPDKLIFELVENFIRENRNKHILFDGFPRNLNQAQRLELTLSQLKLKLEVAMEMYLSEEHIIERLTNRRYCPECGAIYNLLTAPPKQDKRCDKCQCPLMRRNDDSEEIIKKRLEVYRKETSPLVDYYKSRGIYTRIDAHGSQDEVFKKISKIINGYITEE</sequence>
<dbReference type="NCBIfam" id="NF001381">
    <property type="entry name" value="PRK00279.1-3"/>
    <property type="match status" value="1"/>
</dbReference>
<dbReference type="HAMAP" id="MF_00235">
    <property type="entry name" value="Adenylate_kinase_Adk"/>
    <property type="match status" value="1"/>
</dbReference>
<feature type="binding site" evidence="5">
    <location>
        <begin position="10"/>
        <end position="15"/>
    </location>
    <ligand>
        <name>ATP</name>
        <dbReference type="ChEBI" id="CHEBI:30616"/>
    </ligand>
</feature>
<comment type="domain">
    <text evidence="5">Consists of three domains, a large central CORE domain and two small peripheral domains, NMPbind and LID, which undergo movements during catalysis. The LID domain closes over the site of phosphoryl transfer upon ATP binding. Assembling and dissambling the active center during each catalytic cycle provides an effective means to prevent ATP hydrolysis. Some bacteria have evolved a zinc-coordinating structure that stabilizes the LID domain.</text>
</comment>
<evidence type="ECO:0000259" key="8">
    <source>
        <dbReference type="Pfam" id="PF05191"/>
    </source>
</evidence>
<comment type="catalytic activity">
    <reaction evidence="5 7">
        <text>AMP + ATP = 2 ADP</text>
        <dbReference type="Rhea" id="RHEA:12973"/>
        <dbReference type="ChEBI" id="CHEBI:30616"/>
        <dbReference type="ChEBI" id="CHEBI:456215"/>
        <dbReference type="ChEBI" id="CHEBI:456216"/>
        <dbReference type="EC" id="2.7.4.3"/>
    </reaction>
</comment>
<feature type="binding site" evidence="5">
    <location>
        <begin position="84"/>
        <end position="87"/>
    </location>
    <ligand>
        <name>AMP</name>
        <dbReference type="ChEBI" id="CHEBI:456215"/>
    </ligand>
</feature>
<dbReference type="FunFam" id="3.40.50.300:FF:000106">
    <property type="entry name" value="Adenylate kinase mitochondrial"/>
    <property type="match status" value="1"/>
</dbReference>
<evidence type="ECO:0000256" key="4">
    <source>
        <dbReference type="ARBA" id="ARBA00022777"/>
    </source>
</evidence>
<dbReference type="GO" id="GO:0005524">
    <property type="term" value="F:ATP binding"/>
    <property type="evidence" value="ECO:0007669"/>
    <property type="project" value="UniProtKB-UniRule"/>
</dbReference>
<feature type="binding site" evidence="5">
    <location>
        <position position="198"/>
    </location>
    <ligand>
        <name>ATP</name>
        <dbReference type="ChEBI" id="CHEBI:30616"/>
    </ligand>
</feature>
<evidence type="ECO:0000313" key="9">
    <source>
        <dbReference type="EMBL" id="HEC79406.1"/>
    </source>
</evidence>
<reference evidence="9" key="1">
    <citation type="journal article" date="2020" name="mSystems">
        <title>Genome- and Community-Level Interaction Insights into Carbon Utilization and Element Cycling Functions of Hydrothermarchaeota in Hydrothermal Sediment.</title>
        <authorList>
            <person name="Zhou Z."/>
            <person name="Liu Y."/>
            <person name="Xu W."/>
            <person name="Pan J."/>
            <person name="Luo Z.H."/>
            <person name="Li M."/>
        </authorList>
    </citation>
    <scope>NUCLEOTIDE SEQUENCE</scope>
    <source>
        <strain evidence="9">HyVt-388</strain>
    </source>
</reference>
<dbReference type="CDD" id="cd01428">
    <property type="entry name" value="ADK"/>
    <property type="match status" value="1"/>
</dbReference>
<feature type="binding site" evidence="5">
    <location>
        <position position="170"/>
    </location>
    <ligand>
        <name>AMP</name>
        <dbReference type="ChEBI" id="CHEBI:456215"/>
    </ligand>
</feature>
<evidence type="ECO:0000256" key="2">
    <source>
        <dbReference type="ARBA" id="ARBA00022727"/>
    </source>
</evidence>
<dbReference type="PROSITE" id="PS00113">
    <property type="entry name" value="ADENYLATE_KINASE"/>
    <property type="match status" value="1"/>
</dbReference>
<dbReference type="InterPro" id="IPR000850">
    <property type="entry name" value="Adenylat/UMP-CMP_kin"/>
</dbReference>
<dbReference type="GO" id="GO:0044209">
    <property type="term" value="P:AMP salvage"/>
    <property type="evidence" value="ECO:0007669"/>
    <property type="project" value="UniProtKB-UniRule"/>
</dbReference>
<feature type="domain" description="Adenylate kinase active site lid" evidence="8">
    <location>
        <begin position="126"/>
        <end position="161"/>
    </location>
</feature>
<keyword evidence="1 5" id="KW-0808">Transferase</keyword>
<dbReference type="Gene3D" id="3.40.50.300">
    <property type="entry name" value="P-loop containing nucleotide triphosphate hydrolases"/>
    <property type="match status" value="1"/>
</dbReference>
<evidence type="ECO:0000256" key="1">
    <source>
        <dbReference type="ARBA" id="ARBA00022679"/>
    </source>
</evidence>
<dbReference type="InterPro" id="IPR006259">
    <property type="entry name" value="Adenyl_kin_sub"/>
</dbReference>
<evidence type="ECO:0000256" key="3">
    <source>
        <dbReference type="ARBA" id="ARBA00022741"/>
    </source>
</evidence>
<evidence type="ECO:0000256" key="6">
    <source>
        <dbReference type="RuleBase" id="RU003330"/>
    </source>
</evidence>
<keyword evidence="2 5" id="KW-0545">Nucleotide biosynthesis</keyword>
<dbReference type="AlphaFoldDB" id="A0A9C9K0V2"/>
<feature type="binding site" evidence="5">
    <location>
        <begin position="135"/>
        <end position="136"/>
    </location>
    <ligand>
        <name>ATP</name>
        <dbReference type="ChEBI" id="CHEBI:30616"/>
    </ligand>
</feature>
<evidence type="ECO:0000256" key="7">
    <source>
        <dbReference type="RuleBase" id="RU003331"/>
    </source>
</evidence>
<feature type="region of interest" description="LID" evidence="5">
    <location>
        <begin position="125"/>
        <end position="162"/>
    </location>
</feature>
<keyword evidence="5" id="KW-0963">Cytoplasm</keyword>
<accession>A0A9C9K0V2</accession>
<dbReference type="PRINTS" id="PR00094">
    <property type="entry name" value="ADENYLTKNASE"/>
</dbReference>
<dbReference type="PANTHER" id="PTHR23359">
    <property type="entry name" value="NUCLEOTIDE KINASE"/>
    <property type="match status" value="1"/>
</dbReference>
<dbReference type="NCBIfam" id="TIGR01351">
    <property type="entry name" value="adk"/>
    <property type="match status" value="1"/>
</dbReference>
<feature type="binding site" evidence="5">
    <location>
        <position position="126"/>
    </location>
    <ligand>
        <name>ATP</name>
        <dbReference type="ChEBI" id="CHEBI:30616"/>
    </ligand>
</feature>
<proteinExistence type="inferred from homology"/>
<comment type="function">
    <text evidence="5">Catalyzes the reversible transfer of the terminal phosphate group between ATP and AMP. Plays an important role in cellular energy homeostasis and in adenine nucleotide metabolism.</text>
</comment>
<keyword evidence="5 7" id="KW-0067">ATP-binding</keyword>